<sequence>MQARGRFHSRFETSRRQRRRRRSGGWPQRRRCRAVVSATAAIVVGFRGNDGGPQRECGCVYIRRLLWQQIQMVTLSTLHPCICGCMQEF</sequence>
<dbReference type="Proteomes" id="UP000595140">
    <property type="component" value="Unassembled WGS sequence"/>
</dbReference>
<organism evidence="2 3">
    <name type="scientific">Cuscuta campestris</name>
    <dbReference type="NCBI Taxonomy" id="132261"/>
    <lineage>
        <taxon>Eukaryota</taxon>
        <taxon>Viridiplantae</taxon>
        <taxon>Streptophyta</taxon>
        <taxon>Embryophyta</taxon>
        <taxon>Tracheophyta</taxon>
        <taxon>Spermatophyta</taxon>
        <taxon>Magnoliopsida</taxon>
        <taxon>eudicotyledons</taxon>
        <taxon>Gunneridae</taxon>
        <taxon>Pentapetalae</taxon>
        <taxon>asterids</taxon>
        <taxon>lamiids</taxon>
        <taxon>Solanales</taxon>
        <taxon>Convolvulaceae</taxon>
        <taxon>Cuscuteae</taxon>
        <taxon>Cuscuta</taxon>
        <taxon>Cuscuta subgen. Grammica</taxon>
        <taxon>Cuscuta sect. Cleistogrammica</taxon>
    </lineage>
</organism>
<keyword evidence="3" id="KW-1185">Reference proteome</keyword>
<dbReference type="AlphaFoldDB" id="A0A484MIF9"/>
<evidence type="ECO:0000256" key="1">
    <source>
        <dbReference type="SAM" id="MobiDB-lite"/>
    </source>
</evidence>
<reference evidence="2 3" key="1">
    <citation type="submission" date="2018-04" db="EMBL/GenBank/DDBJ databases">
        <authorList>
            <person name="Vogel A."/>
        </authorList>
    </citation>
    <scope>NUCLEOTIDE SEQUENCE [LARGE SCALE GENOMIC DNA]</scope>
</reference>
<name>A0A484MIF9_9ASTE</name>
<evidence type="ECO:0000313" key="3">
    <source>
        <dbReference type="Proteomes" id="UP000595140"/>
    </source>
</evidence>
<feature type="region of interest" description="Disordered" evidence="1">
    <location>
        <begin position="1"/>
        <end position="28"/>
    </location>
</feature>
<dbReference type="EMBL" id="OOIL02003515">
    <property type="protein sequence ID" value="VFQ88297.1"/>
    <property type="molecule type" value="Genomic_DNA"/>
</dbReference>
<accession>A0A484MIF9</accession>
<gene>
    <name evidence="2" type="ORF">CCAM_LOCUS30073</name>
</gene>
<protein>
    <submittedName>
        <fullName evidence="2">Uncharacterized protein</fullName>
    </submittedName>
</protein>
<feature type="compositionally biased region" description="Basic residues" evidence="1">
    <location>
        <begin position="16"/>
        <end position="28"/>
    </location>
</feature>
<evidence type="ECO:0000313" key="2">
    <source>
        <dbReference type="EMBL" id="VFQ88297.1"/>
    </source>
</evidence>
<proteinExistence type="predicted"/>